<dbReference type="SUPFAM" id="SSF56784">
    <property type="entry name" value="HAD-like"/>
    <property type="match status" value="1"/>
</dbReference>
<evidence type="ECO:0000256" key="3">
    <source>
        <dbReference type="ARBA" id="ARBA00006171"/>
    </source>
</evidence>
<dbReference type="Gene3D" id="1.10.150.240">
    <property type="entry name" value="Putative phosphatase, domain 2"/>
    <property type="match status" value="1"/>
</dbReference>
<dbReference type="GO" id="GO:0008967">
    <property type="term" value="F:phosphoglycolate phosphatase activity"/>
    <property type="evidence" value="ECO:0007669"/>
    <property type="project" value="UniProtKB-EC"/>
</dbReference>
<dbReference type="Pfam" id="PF13419">
    <property type="entry name" value="HAD_2"/>
    <property type="match status" value="1"/>
</dbReference>
<comment type="pathway">
    <text evidence="2">Organic acid metabolism; glycolate biosynthesis; glycolate from 2-phosphoglycolate: step 1/1.</text>
</comment>
<organism evidence="5 6">
    <name type="scientific">Desulfarculus baarsii (strain ATCC 33931 / DSM 2075 / LMG 7858 / VKM B-1802 / 2st14)</name>
    <dbReference type="NCBI Taxonomy" id="644282"/>
    <lineage>
        <taxon>Bacteria</taxon>
        <taxon>Pseudomonadati</taxon>
        <taxon>Thermodesulfobacteriota</taxon>
        <taxon>Desulfarculia</taxon>
        <taxon>Desulfarculales</taxon>
        <taxon>Desulfarculaceae</taxon>
        <taxon>Desulfarculus</taxon>
    </lineage>
</organism>
<dbReference type="EC" id="3.1.3.18" evidence="4"/>
<evidence type="ECO:0000256" key="4">
    <source>
        <dbReference type="ARBA" id="ARBA00013078"/>
    </source>
</evidence>
<comment type="catalytic activity">
    <reaction evidence="1">
        <text>2-phosphoglycolate + H2O = glycolate + phosphate</text>
        <dbReference type="Rhea" id="RHEA:14369"/>
        <dbReference type="ChEBI" id="CHEBI:15377"/>
        <dbReference type="ChEBI" id="CHEBI:29805"/>
        <dbReference type="ChEBI" id="CHEBI:43474"/>
        <dbReference type="ChEBI" id="CHEBI:58033"/>
        <dbReference type="EC" id="3.1.3.18"/>
    </reaction>
</comment>
<dbReference type="SFLD" id="SFLDS00003">
    <property type="entry name" value="Haloacid_Dehalogenase"/>
    <property type="match status" value="1"/>
</dbReference>
<dbReference type="HOGENOM" id="CLU_045011_19_3_7"/>
<dbReference type="InterPro" id="IPR023214">
    <property type="entry name" value="HAD_sf"/>
</dbReference>
<dbReference type="GO" id="GO:0006281">
    <property type="term" value="P:DNA repair"/>
    <property type="evidence" value="ECO:0007669"/>
    <property type="project" value="TreeGrafter"/>
</dbReference>
<keyword evidence="5" id="KW-0378">Hydrolase</keyword>
<dbReference type="eggNOG" id="COG0546">
    <property type="taxonomic scope" value="Bacteria"/>
</dbReference>
<evidence type="ECO:0000256" key="1">
    <source>
        <dbReference type="ARBA" id="ARBA00000830"/>
    </source>
</evidence>
<dbReference type="InterPro" id="IPR036412">
    <property type="entry name" value="HAD-like_sf"/>
</dbReference>
<dbReference type="KEGG" id="dbr:Deba_0702"/>
<dbReference type="RefSeq" id="WP_013257529.1">
    <property type="nucleotide sequence ID" value="NC_014365.1"/>
</dbReference>
<dbReference type="STRING" id="644282.Deba_0702"/>
<reference evidence="5 6" key="1">
    <citation type="journal article" date="2010" name="Stand. Genomic Sci.">
        <title>Complete genome sequence of Desulfarculus baarsii type strain (2st14).</title>
        <authorList>
            <person name="Sun H."/>
            <person name="Spring S."/>
            <person name="Lapidus A."/>
            <person name="Davenport K."/>
            <person name="Del Rio T.G."/>
            <person name="Tice H."/>
            <person name="Nolan M."/>
            <person name="Copeland A."/>
            <person name="Cheng J.F."/>
            <person name="Lucas S."/>
            <person name="Tapia R."/>
            <person name="Goodwin L."/>
            <person name="Pitluck S."/>
            <person name="Ivanova N."/>
            <person name="Pagani I."/>
            <person name="Mavromatis K."/>
            <person name="Ovchinnikova G."/>
            <person name="Pati A."/>
            <person name="Chen A."/>
            <person name="Palaniappan K."/>
            <person name="Hauser L."/>
            <person name="Chang Y.J."/>
            <person name="Jeffries C.D."/>
            <person name="Detter J.C."/>
            <person name="Han C."/>
            <person name="Rohde M."/>
            <person name="Brambilla E."/>
            <person name="Goker M."/>
            <person name="Woyke T."/>
            <person name="Bristow J."/>
            <person name="Eisen J.A."/>
            <person name="Markowitz V."/>
            <person name="Hugenholtz P."/>
            <person name="Kyrpides N.C."/>
            <person name="Klenk H.P."/>
            <person name="Land M."/>
        </authorList>
    </citation>
    <scope>NUCLEOTIDE SEQUENCE [LARGE SCALE GENOMIC DNA]</scope>
    <source>
        <strain evidence="6">ATCC 33931 / DSM 2075 / LMG 7858 / VKM B-1802 / 2st14</strain>
    </source>
</reference>
<protein>
    <recommendedName>
        <fullName evidence="4">phosphoglycolate phosphatase</fullName>
        <ecNumber evidence="4">3.1.3.18</ecNumber>
    </recommendedName>
</protein>
<evidence type="ECO:0000313" key="5">
    <source>
        <dbReference type="EMBL" id="ADK84074.1"/>
    </source>
</evidence>
<accession>E1QET8</accession>
<dbReference type="EMBL" id="CP002085">
    <property type="protein sequence ID" value="ADK84074.1"/>
    <property type="molecule type" value="Genomic_DNA"/>
</dbReference>
<comment type="similarity">
    <text evidence="3">Belongs to the HAD-like hydrolase superfamily. CbbY/CbbZ/Gph/YieH family.</text>
</comment>
<dbReference type="InterPro" id="IPR050155">
    <property type="entry name" value="HAD-like_hydrolase_sf"/>
</dbReference>
<keyword evidence="6" id="KW-1185">Reference proteome</keyword>
<dbReference type="InterPro" id="IPR023198">
    <property type="entry name" value="PGP-like_dom2"/>
</dbReference>
<dbReference type="AlphaFoldDB" id="E1QET8"/>
<evidence type="ECO:0000313" key="6">
    <source>
        <dbReference type="Proteomes" id="UP000009047"/>
    </source>
</evidence>
<gene>
    <name evidence="5" type="ordered locus">Deba_0702</name>
</gene>
<dbReference type="InterPro" id="IPR041492">
    <property type="entry name" value="HAD_2"/>
</dbReference>
<dbReference type="PANTHER" id="PTHR43434:SF1">
    <property type="entry name" value="PHOSPHOGLYCOLATE PHOSPHATASE"/>
    <property type="match status" value="1"/>
</dbReference>
<dbReference type="SFLD" id="SFLDG01129">
    <property type="entry name" value="C1.5:_HAD__Beta-PGM__Phosphata"/>
    <property type="match status" value="1"/>
</dbReference>
<dbReference type="GO" id="GO:0005829">
    <property type="term" value="C:cytosol"/>
    <property type="evidence" value="ECO:0007669"/>
    <property type="project" value="TreeGrafter"/>
</dbReference>
<dbReference type="Gene3D" id="3.40.50.1000">
    <property type="entry name" value="HAD superfamily/HAD-like"/>
    <property type="match status" value="1"/>
</dbReference>
<sequence>MNRPLALVFDFDGTLAELNIDFGLMARQVEALARRMGFAGPWPAGYLLEVVGRVANALGDGFAAQAEEVIRQVEVEAAARGRLFDFCRPLLAGLRREGLAVAIVSRNCAAAIRRVFPDIDAHCQAFLPREAAPRPKPDPAHVLAALERLGVWPAQAWMIGDHPTDMSAGRAAGCFCLGLTSGRSDAAALCAAGAGLVLADAGMIAEMIAA</sequence>
<name>E1QET8_DESB2</name>
<proteinExistence type="inferred from homology"/>
<dbReference type="OrthoDB" id="5421442at2"/>
<dbReference type="PANTHER" id="PTHR43434">
    <property type="entry name" value="PHOSPHOGLYCOLATE PHOSPHATASE"/>
    <property type="match status" value="1"/>
</dbReference>
<dbReference type="Proteomes" id="UP000009047">
    <property type="component" value="Chromosome"/>
</dbReference>
<evidence type="ECO:0000256" key="2">
    <source>
        <dbReference type="ARBA" id="ARBA00004818"/>
    </source>
</evidence>